<feature type="region of interest" description="Disordered" evidence="1">
    <location>
        <begin position="21"/>
        <end position="45"/>
    </location>
</feature>
<evidence type="ECO:0000313" key="3">
    <source>
        <dbReference type="EMBL" id="KAA2368735.1"/>
    </source>
</evidence>
<evidence type="ECO:0008006" key="5">
    <source>
        <dbReference type="Google" id="ProtNLM"/>
    </source>
</evidence>
<feature type="chain" id="PRO_5022857172" description="Fimbrillin family protein" evidence="2">
    <location>
        <begin position="26"/>
        <end position="620"/>
    </location>
</feature>
<evidence type="ECO:0000256" key="1">
    <source>
        <dbReference type="SAM" id="MobiDB-lite"/>
    </source>
</evidence>
<dbReference type="Proteomes" id="UP000323567">
    <property type="component" value="Unassembled WGS sequence"/>
</dbReference>
<keyword evidence="2" id="KW-0732">Signal</keyword>
<gene>
    <name evidence="3" type="ORF">F2Y13_09710</name>
</gene>
<protein>
    <recommendedName>
        <fullName evidence="5">Fimbrillin family protein</fullName>
    </recommendedName>
</protein>
<accession>A0A5B3G569</accession>
<evidence type="ECO:0000256" key="2">
    <source>
        <dbReference type="SAM" id="SignalP"/>
    </source>
</evidence>
<proteinExistence type="predicted"/>
<sequence length="620" mass="67152">MRINFRIILLALPLVFGACSDSSDADTRPATETISVSVGSGPKIDIESEDRSRTQLGEDGVSVKWASDDQIALWAVNSRSETLFSKQAFKLYHYNTDYNTAKFRGDIPQMPADTYTYYAVSPVPSESDGTQATYLIPDVQDGGFNGDWDVMVADPVKAPALEKNDTGETVQFQFRHKVHVLKIRIPKNDLGEKVSEITLAFPQPVTGRMTVDAADPDAAPTLTDGNNTLTLRFDTPKDAGDVVFAVIAPVELTAEQPVTITAICEAGESEPRNIPGKHFSEGHTTPIAYHIPAIGRYYTRLNFSLPADKGTATLGEAVGKITLTAPEGSLFDNGTNVRQFTPDAEGKYTMVLKPSWTDNLSGKAVTVQYESESAVVSNTLTMPQITEFGNNDITLSVPYLLAEDFSNIIQFDYDCNVGTGTSSSSAGNKDAHLLSDKGAIGWTAARVGGETGKCIRSSCRFEGGGAGKASSYARYPGRIDSPPVSGIKSGKTVRVRVSFDYVGGQDSWMMDSNKNKGGTYGNPTFNYGYTTNSGQPNGGDNLENPVEAEDIALETDKSWNTPLSNWNTKTFLADFNSAHRISWKVNVNRIGNVSSWTGIFGANGNHYLYLDNIKVSIVNE</sequence>
<reference evidence="3 4" key="1">
    <citation type="journal article" date="2019" name="Nat. Med.">
        <title>A library of human gut bacterial isolates paired with longitudinal multiomics data enables mechanistic microbiome research.</title>
        <authorList>
            <person name="Poyet M."/>
            <person name="Groussin M."/>
            <person name="Gibbons S.M."/>
            <person name="Avila-Pacheco J."/>
            <person name="Jiang X."/>
            <person name="Kearney S.M."/>
            <person name="Perrotta A.R."/>
            <person name="Berdy B."/>
            <person name="Zhao S."/>
            <person name="Lieberman T.D."/>
            <person name="Swanson P.K."/>
            <person name="Smith M."/>
            <person name="Roesemann S."/>
            <person name="Alexander J.E."/>
            <person name="Rich S.A."/>
            <person name="Livny J."/>
            <person name="Vlamakis H."/>
            <person name="Clish C."/>
            <person name="Bullock K."/>
            <person name="Deik A."/>
            <person name="Scott J."/>
            <person name="Pierce K.A."/>
            <person name="Xavier R.J."/>
            <person name="Alm E.J."/>
        </authorList>
    </citation>
    <scope>NUCLEOTIDE SEQUENCE [LARGE SCALE GENOMIC DNA]</scope>
    <source>
        <strain evidence="3 4">BIOML-A2</strain>
    </source>
</reference>
<dbReference type="CDD" id="cd13120">
    <property type="entry name" value="BF2867_like_N"/>
    <property type="match status" value="1"/>
</dbReference>
<evidence type="ECO:0000313" key="4">
    <source>
        <dbReference type="Proteomes" id="UP000323567"/>
    </source>
</evidence>
<dbReference type="PROSITE" id="PS51257">
    <property type="entry name" value="PROKAR_LIPOPROTEIN"/>
    <property type="match status" value="1"/>
</dbReference>
<name>A0A5B3G569_9BACT</name>
<dbReference type="RefSeq" id="WP_149887477.1">
    <property type="nucleotide sequence ID" value="NZ_DBEXDZ010000009.1"/>
</dbReference>
<feature type="signal peptide" evidence="2">
    <location>
        <begin position="1"/>
        <end position="25"/>
    </location>
</feature>
<dbReference type="InterPro" id="IPR042278">
    <property type="entry name" value="Mfa-like_1_N"/>
</dbReference>
<dbReference type="AlphaFoldDB" id="A0A5B3G569"/>
<comment type="caution">
    <text evidence="3">The sequence shown here is derived from an EMBL/GenBank/DDBJ whole genome shotgun (WGS) entry which is preliminary data.</text>
</comment>
<organism evidence="3 4">
    <name type="scientific">Alistipes shahii</name>
    <dbReference type="NCBI Taxonomy" id="328814"/>
    <lineage>
        <taxon>Bacteria</taxon>
        <taxon>Pseudomonadati</taxon>
        <taxon>Bacteroidota</taxon>
        <taxon>Bacteroidia</taxon>
        <taxon>Bacteroidales</taxon>
        <taxon>Rikenellaceae</taxon>
        <taxon>Alistipes</taxon>
    </lineage>
</organism>
<dbReference type="Gene3D" id="2.60.40.2620">
    <property type="entry name" value="Fimbrillin-like"/>
    <property type="match status" value="1"/>
</dbReference>
<dbReference type="EMBL" id="VVXK01000013">
    <property type="protein sequence ID" value="KAA2368735.1"/>
    <property type="molecule type" value="Genomic_DNA"/>
</dbReference>